<dbReference type="PANTHER" id="PTHR37543">
    <property type="entry name" value="CCCH ZINC FINGER DNA BINDING PROTEIN (AFU_ORTHOLOGUE AFUA_5G12760)"/>
    <property type="match status" value="1"/>
</dbReference>
<keyword evidence="5" id="KW-1185">Reference proteome</keyword>
<organism evidence="4 5">
    <name type="scientific">Curvularia clavata</name>
    <dbReference type="NCBI Taxonomy" id="95742"/>
    <lineage>
        <taxon>Eukaryota</taxon>
        <taxon>Fungi</taxon>
        <taxon>Dikarya</taxon>
        <taxon>Ascomycota</taxon>
        <taxon>Pezizomycotina</taxon>
        <taxon>Dothideomycetes</taxon>
        <taxon>Pleosporomycetidae</taxon>
        <taxon>Pleosporales</taxon>
        <taxon>Pleosporineae</taxon>
        <taxon>Pleosporaceae</taxon>
        <taxon>Curvularia</taxon>
    </lineage>
</organism>
<protein>
    <recommendedName>
        <fullName evidence="3">DUF7923 domain-containing protein</fullName>
    </recommendedName>
</protein>
<dbReference type="Proteomes" id="UP001056012">
    <property type="component" value="Chromosome 3"/>
</dbReference>
<proteinExistence type="predicted"/>
<feature type="region of interest" description="Disordered" evidence="2">
    <location>
        <begin position="272"/>
        <end position="389"/>
    </location>
</feature>
<feature type="coiled-coil region" evidence="1">
    <location>
        <begin position="33"/>
        <end position="98"/>
    </location>
</feature>
<accession>A0A9Q9DSE5</accession>
<evidence type="ECO:0000259" key="3">
    <source>
        <dbReference type="Pfam" id="PF25540"/>
    </source>
</evidence>
<name>A0A9Q9DSE5_CURCL</name>
<dbReference type="AlphaFoldDB" id="A0A9Q9DSE5"/>
<evidence type="ECO:0000256" key="2">
    <source>
        <dbReference type="SAM" id="MobiDB-lite"/>
    </source>
</evidence>
<feature type="compositionally biased region" description="Basic and acidic residues" evidence="2">
    <location>
        <begin position="342"/>
        <end position="360"/>
    </location>
</feature>
<evidence type="ECO:0000256" key="1">
    <source>
        <dbReference type="SAM" id="Coils"/>
    </source>
</evidence>
<feature type="domain" description="DUF7923" evidence="3">
    <location>
        <begin position="96"/>
        <end position="276"/>
    </location>
</feature>
<sequence length="389" mass="43586">MAELVVAGPPTAPPPMTFRERLAQFRIIEEKRCELIEELLDKLEKTEARLAQTELDLGSEQNVRRTLQAEIAETTRTMQSQIDEAKAKEEALVQQQAKRPFVLVLIDADADGFLFQDKYITRKAQGGESLADELNLRIREYLRELFEDADSLDIVVRVYANLEGMANYLVRLEKVRNLGQLRAFSTGFCGRITSFDWIDTGVGKEGGAGRKVRENLSFFALNTHLRHAIVACSPVDLPASLLTNIPLEKLTLIESLPLPQSLTSLPIKTAKFHSLFPPPPAPKAVKPPRERSRNDRGHSESDIRRGDREMRRGDERGGGPQLQLMEQEHDGGGSTWLVIQPERSKSQAVDRRGDRRRAPSEDDSSSLSISIGPDNTVSVDSGRRRRIMG</sequence>
<dbReference type="PANTHER" id="PTHR37543:SF1">
    <property type="entry name" value="CCCH ZINC FINGER DNA BINDING PROTEIN (AFU_ORTHOLOGUE AFUA_5G12760)"/>
    <property type="match status" value="1"/>
</dbReference>
<keyword evidence="1" id="KW-0175">Coiled coil</keyword>
<dbReference type="OrthoDB" id="2270193at2759"/>
<evidence type="ECO:0000313" key="4">
    <source>
        <dbReference type="EMBL" id="USP76674.1"/>
    </source>
</evidence>
<gene>
    <name evidence="4" type="ORF">yc1106_03948</name>
</gene>
<dbReference type="Pfam" id="PF25540">
    <property type="entry name" value="DUF7923"/>
    <property type="match status" value="1"/>
</dbReference>
<feature type="compositionally biased region" description="Basic and acidic residues" evidence="2">
    <location>
        <begin position="287"/>
        <end position="317"/>
    </location>
</feature>
<dbReference type="InterPro" id="IPR057683">
    <property type="entry name" value="DUF7923"/>
</dbReference>
<dbReference type="EMBL" id="CP089276">
    <property type="protein sequence ID" value="USP76674.1"/>
    <property type="molecule type" value="Genomic_DNA"/>
</dbReference>
<evidence type="ECO:0000313" key="5">
    <source>
        <dbReference type="Proteomes" id="UP001056012"/>
    </source>
</evidence>
<dbReference type="VEuPathDB" id="FungiDB:yc1106_03948"/>
<reference evidence="4" key="1">
    <citation type="submission" date="2021-12" db="EMBL/GenBank/DDBJ databases">
        <title>Curvularia clavata genome.</title>
        <authorList>
            <person name="Cao Y."/>
        </authorList>
    </citation>
    <scope>NUCLEOTIDE SEQUENCE</scope>
    <source>
        <strain evidence="4">Yc1106</strain>
    </source>
</reference>